<reference evidence="1 2" key="1">
    <citation type="submission" date="2020-09" db="EMBL/GenBank/DDBJ databases">
        <title>Novel species of Mucilaginibacter isolated from a glacier on the Tibetan Plateau.</title>
        <authorList>
            <person name="Liu Q."/>
            <person name="Xin Y.-H."/>
        </authorList>
    </citation>
    <scope>NUCLEOTIDE SEQUENCE [LARGE SCALE GENOMIC DNA]</scope>
    <source>
        <strain evidence="1 2">ZT4R22</strain>
    </source>
</reference>
<evidence type="ECO:0000313" key="2">
    <source>
        <dbReference type="Proteomes" id="UP000606600"/>
    </source>
</evidence>
<dbReference type="RefSeq" id="WP_191188640.1">
    <property type="nucleotide sequence ID" value="NZ_JACWMY010000004.1"/>
</dbReference>
<dbReference type="EMBL" id="JACWMY010000004">
    <property type="protein sequence ID" value="MBD1363971.1"/>
    <property type="molecule type" value="Genomic_DNA"/>
</dbReference>
<proteinExistence type="predicted"/>
<name>A0ABR7WNS7_9SPHI</name>
<dbReference type="SUPFAM" id="SSF53448">
    <property type="entry name" value="Nucleotide-diphospho-sugar transferases"/>
    <property type="match status" value="1"/>
</dbReference>
<keyword evidence="2" id="KW-1185">Reference proteome</keyword>
<sequence length="286" mass="32838">MSKLKNSLAYRLPLLYKMLLGFKNIKKASAKPQADVTVITMTGKRLINMTRLSILSIARNWDALPRLIVVTDGTISPDAVKQKFTFWPGELAVYDWELTAAYHLEKKRDNLVKYAGEHVLGKKLAVILHYAELLPVIWLDSDILFFSDFSTLLPVLSKTAFVCGGSEDYSATYDERVIKHYNNNLHQLYKFNSGALYVYGEDLYERFAIEPLLDRLSSFIYFFTEQTLFAHMASKSLGILWGLDIIKNFNSDSQSLSAMPADDIVARHYTTNVRHLFWRDAFFHLN</sequence>
<dbReference type="Proteomes" id="UP000606600">
    <property type="component" value="Unassembled WGS sequence"/>
</dbReference>
<comment type="caution">
    <text evidence="1">The sequence shown here is derived from an EMBL/GenBank/DDBJ whole genome shotgun (WGS) entry which is preliminary data.</text>
</comment>
<organism evidence="1 2">
    <name type="scientific">Mucilaginibacter pankratovii</name>
    <dbReference type="NCBI Taxonomy" id="2772110"/>
    <lineage>
        <taxon>Bacteria</taxon>
        <taxon>Pseudomonadati</taxon>
        <taxon>Bacteroidota</taxon>
        <taxon>Sphingobacteriia</taxon>
        <taxon>Sphingobacteriales</taxon>
        <taxon>Sphingobacteriaceae</taxon>
        <taxon>Mucilaginibacter</taxon>
    </lineage>
</organism>
<gene>
    <name evidence="1" type="ORF">IDJ77_09140</name>
</gene>
<accession>A0ABR7WNS7</accession>
<dbReference type="Gene3D" id="3.90.550.10">
    <property type="entry name" value="Spore Coat Polysaccharide Biosynthesis Protein SpsA, Chain A"/>
    <property type="match status" value="1"/>
</dbReference>
<evidence type="ECO:0008006" key="3">
    <source>
        <dbReference type="Google" id="ProtNLM"/>
    </source>
</evidence>
<evidence type="ECO:0000313" key="1">
    <source>
        <dbReference type="EMBL" id="MBD1363971.1"/>
    </source>
</evidence>
<dbReference type="InterPro" id="IPR029044">
    <property type="entry name" value="Nucleotide-diphossugar_trans"/>
</dbReference>
<protein>
    <recommendedName>
        <fullName evidence="3">Nucleotide-diphospho-sugar transferase</fullName>
    </recommendedName>
</protein>